<reference evidence="1 2" key="1">
    <citation type="submission" date="2019-08" db="EMBL/GenBank/DDBJ databases">
        <title>Sphingorhabdus soil sp. nov., isolated from arctic soil.</title>
        <authorList>
            <person name="Liu Y."/>
        </authorList>
    </citation>
    <scope>NUCLEOTIDE SEQUENCE [LARGE SCALE GENOMIC DNA]</scope>
    <source>
        <strain evidence="1 2">D-2Q-5-6</strain>
    </source>
</reference>
<keyword evidence="2" id="KW-1185">Reference proteome</keyword>
<dbReference type="RefSeq" id="WP_147121587.1">
    <property type="nucleotide sequence ID" value="NZ_VOPY01000001.1"/>
</dbReference>
<evidence type="ECO:0000313" key="2">
    <source>
        <dbReference type="Proteomes" id="UP000321129"/>
    </source>
</evidence>
<sequence>MAEWLYEDGIGENRAILIEDGDIVAAEVERDSGLRVGTIAEARLIDADPRSGGVVRFADDHEAVVARVPAGISIGASLAVEVTREAMPEPGKIKRAVARASDEAPRTAPSLYERIVASDAPVIRSSAHEAADRFEDAGWSELLDEAATGEIAFTRGALRISLTPAMTLIDIDGAAGDAYALATAGIEAAARAIVRMDITGSIGIDLPTVADRTQRLALADALDAIVPQPFERTAVNGFGFLQLVRRRVRPSLAELMQYRPVESAALALLRRAERSRGSGPARLVAAPPVAAWLEGRAMLVDQLAQRLGRSVVIASGQGEGLDGGYVE</sequence>
<dbReference type="OrthoDB" id="7403919at2"/>
<gene>
    <name evidence="1" type="ORF">FSZ31_03190</name>
</gene>
<accession>A0A5C6UMJ6</accession>
<dbReference type="AlphaFoldDB" id="A0A5C6UMJ6"/>
<dbReference type="EMBL" id="VOPY01000001">
    <property type="protein sequence ID" value="TXC73750.1"/>
    <property type="molecule type" value="Genomic_DNA"/>
</dbReference>
<dbReference type="Proteomes" id="UP000321129">
    <property type="component" value="Unassembled WGS sequence"/>
</dbReference>
<comment type="caution">
    <text evidence="1">The sequence shown here is derived from an EMBL/GenBank/DDBJ whole genome shotgun (WGS) entry which is preliminary data.</text>
</comment>
<evidence type="ECO:0000313" key="1">
    <source>
        <dbReference type="EMBL" id="TXC73750.1"/>
    </source>
</evidence>
<organism evidence="1 2">
    <name type="scientific">Flavisphingopyxis soli</name>
    <dbReference type="NCBI Taxonomy" id="2601267"/>
    <lineage>
        <taxon>Bacteria</taxon>
        <taxon>Pseudomonadati</taxon>
        <taxon>Pseudomonadota</taxon>
        <taxon>Alphaproteobacteria</taxon>
        <taxon>Sphingomonadales</taxon>
        <taxon>Sphingopyxidaceae</taxon>
        <taxon>Flavisphingopyxis</taxon>
    </lineage>
</organism>
<proteinExistence type="predicted"/>
<protein>
    <submittedName>
        <fullName evidence="1">Ribonuclease</fullName>
    </submittedName>
</protein>
<name>A0A5C6UMJ6_9SPHN</name>